<accession>A0ABX7BB56</accession>
<dbReference type="InterPro" id="IPR006674">
    <property type="entry name" value="HD_domain"/>
</dbReference>
<feature type="domain" description="HD" evidence="1">
    <location>
        <begin position="136"/>
        <end position="267"/>
    </location>
</feature>
<dbReference type="Gene3D" id="1.10.3210.10">
    <property type="entry name" value="Hypothetical protein af1432"/>
    <property type="match status" value="1"/>
</dbReference>
<proteinExistence type="predicted"/>
<gene>
    <name evidence="2" type="ORF">IGS68_04545</name>
</gene>
<reference evidence="2" key="1">
    <citation type="submission" date="2021-02" db="EMBL/GenBank/DDBJ databases">
        <title>Skermanella TT6 skin isolate.</title>
        <authorList>
            <person name="Lee K."/>
            <person name="Ganzorig M."/>
        </authorList>
    </citation>
    <scope>NUCLEOTIDE SEQUENCE</scope>
    <source>
        <strain evidence="2">TT6</strain>
    </source>
</reference>
<evidence type="ECO:0000259" key="1">
    <source>
        <dbReference type="Pfam" id="PF13023"/>
    </source>
</evidence>
<dbReference type="Pfam" id="PF13023">
    <property type="entry name" value="HD_3"/>
    <property type="match status" value="1"/>
</dbReference>
<evidence type="ECO:0000313" key="3">
    <source>
        <dbReference type="Proteomes" id="UP000595197"/>
    </source>
</evidence>
<keyword evidence="3" id="KW-1185">Reference proteome</keyword>
<dbReference type="EMBL" id="CP067420">
    <property type="protein sequence ID" value="QQP90528.1"/>
    <property type="molecule type" value="Genomic_DNA"/>
</dbReference>
<evidence type="ECO:0000313" key="2">
    <source>
        <dbReference type="EMBL" id="QQP90528.1"/>
    </source>
</evidence>
<sequence length="298" mass="31890">MSVDQALIPLLREVNDLKRVRAAGIDGTLAARAFRRAWARLVAGDSPVTVALRETALAVAAARLGGIDHAMLTRAGLDDDAATGVLRNGFDAVAGPLDPILAAALRHHLGGHEPAAAEPPAFVHDLERQPRAGATRPGHPRLVLEPPESHADHCFVTAVSAVLVSPAYDADPTAPFIAGLCHHFHNAILPDSGFAGEMLLGDHLDSVVRTLTYEIIATLPDHLAHACEQARKLLPHAETPEAKAFHTADVIDRILQMDHYARAAGFELRHAVEEMELVHAGPLQDFQTGMLRGVGLMR</sequence>
<dbReference type="Proteomes" id="UP000595197">
    <property type="component" value="Chromosome"/>
</dbReference>
<dbReference type="SUPFAM" id="SSF109604">
    <property type="entry name" value="HD-domain/PDEase-like"/>
    <property type="match status" value="1"/>
</dbReference>
<protein>
    <submittedName>
        <fullName evidence="2">HD domain-containing protein</fullName>
    </submittedName>
</protein>
<name>A0ABX7BB56_9PROT</name>
<organism evidence="2 3">
    <name type="scientific">Skermanella cutis</name>
    <dbReference type="NCBI Taxonomy" id="2775420"/>
    <lineage>
        <taxon>Bacteria</taxon>
        <taxon>Pseudomonadati</taxon>
        <taxon>Pseudomonadota</taxon>
        <taxon>Alphaproteobacteria</taxon>
        <taxon>Rhodospirillales</taxon>
        <taxon>Azospirillaceae</taxon>
        <taxon>Skermanella</taxon>
    </lineage>
</organism>
<dbReference type="RefSeq" id="WP_201077679.1">
    <property type="nucleotide sequence ID" value="NZ_CP067420.1"/>
</dbReference>